<name>A0A0D0H2V9_9BACL</name>
<evidence type="ECO:0000313" key="2">
    <source>
        <dbReference type="Proteomes" id="UP000032047"/>
    </source>
</evidence>
<accession>A0A7W0C264</accession>
<dbReference type="AlphaFoldDB" id="A0A0D0H2V9"/>
<accession>A0A0D0H2V9</accession>
<dbReference type="RefSeq" id="WP_021094478.1">
    <property type="nucleotide sequence ID" value="NZ_ANOC01000014.1"/>
</dbReference>
<dbReference type="InterPro" id="IPR025552">
    <property type="entry name" value="YkyB"/>
</dbReference>
<reference evidence="1 2" key="1">
    <citation type="submission" date="2015-01" db="EMBL/GenBank/DDBJ databases">
        <title>Genome sequence of Anoxybacillus ayderensis strain AB04.</title>
        <authorList>
            <person name="Belduz A.O."/>
            <person name="Canakci S."/>
            <person name="Chan K.-G."/>
            <person name="Kahar U.M."/>
            <person name="Yaakob A.S."/>
            <person name="Chan C.S."/>
            <person name="Goh K.M."/>
        </authorList>
    </citation>
    <scope>NUCLEOTIDE SEQUENCE [LARGE SCALE GENOMIC DNA]</scope>
    <source>
        <strain evidence="1 2">AB04</strain>
    </source>
</reference>
<protein>
    <submittedName>
        <fullName evidence="1">Uncharacterized protein</fullName>
    </submittedName>
</protein>
<comment type="caution">
    <text evidence="1">The sequence shown here is derived from an EMBL/GenBank/DDBJ whole genome shotgun (WGS) entry which is preliminary data.</text>
</comment>
<dbReference type="Proteomes" id="UP000032047">
    <property type="component" value="Unassembled WGS sequence"/>
</dbReference>
<dbReference type="PATRIC" id="fig|265546.4.peg.49"/>
<proteinExistence type="predicted"/>
<keyword evidence="2" id="KW-1185">Reference proteome</keyword>
<sequence length="146" mass="16906">METVECTVENLSVALFTVNRHAKTALNPSYLYLLKKKTIEKMLEEGTAKKVGLHFSRNPKYSQQKSDVLVAIGQYYFHIPPTKEDFKHLPHLGTLDDSYRNPVAKMPLSQAKRLLQAYTGITPEDVQPKPKRYDWSRPHRFGKTFR</sequence>
<evidence type="ECO:0000313" key="1">
    <source>
        <dbReference type="EMBL" id="KIP22366.1"/>
    </source>
</evidence>
<dbReference type="EMBL" id="JXTG01000001">
    <property type="protein sequence ID" value="KIP22366.1"/>
    <property type="molecule type" value="Genomic_DNA"/>
</dbReference>
<organism evidence="1 2">
    <name type="scientific">Anoxybacillus ayderensis</name>
    <dbReference type="NCBI Taxonomy" id="265546"/>
    <lineage>
        <taxon>Bacteria</taxon>
        <taxon>Bacillati</taxon>
        <taxon>Bacillota</taxon>
        <taxon>Bacilli</taxon>
        <taxon>Bacillales</taxon>
        <taxon>Anoxybacillaceae</taxon>
        <taxon>Anoxybacillus</taxon>
    </lineage>
</organism>
<dbReference type="Pfam" id="PF14177">
    <property type="entry name" value="YkyB"/>
    <property type="match status" value="1"/>
</dbReference>
<gene>
    <name evidence="1" type="ORF">JV16_00046</name>
</gene>